<evidence type="ECO:0000313" key="3">
    <source>
        <dbReference type="Proteomes" id="UP000176355"/>
    </source>
</evidence>
<dbReference type="Proteomes" id="UP000176355">
    <property type="component" value="Unassembled WGS sequence"/>
</dbReference>
<dbReference type="STRING" id="1802333.A3G03_02105"/>
<reference evidence="2 3" key="1">
    <citation type="journal article" date="2016" name="Nat. Commun.">
        <title>Thousands of microbial genomes shed light on interconnected biogeochemical processes in an aquifer system.</title>
        <authorList>
            <person name="Anantharaman K."/>
            <person name="Brown C.T."/>
            <person name="Hug L.A."/>
            <person name="Sharon I."/>
            <person name="Castelle C.J."/>
            <person name="Probst A.J."/>
            <person name="Thomas B.C."/>
            <person name="Singh A."/>
            <person name="Wilkins M.J."/>
            <person name="Karaoz U."/>
            <person name="Brodie E.L."/>
            <person name="Williams K.H."/>
            <person name="Hubbard S.S."/>
            <person name="Banfield J.F."/>
        </authorList>
    </citation>
    <scope>NUCLEOTIDE SEQUENCE [LARGE SCALE GENOMIC DNA]</scope>
</reference>
<proteinExistence type="predicted"/>
<keyword evidence="1" id="KW-1133">Transmembrane helix</keyword>
<keyword evidence="1" id="KW-0472">Membrane</keyword>
<protein>
    <submittedName>
        <fullName evidence="2">Uncharacterized protein</fullName>
    </submittedName>
</protein>
<sequence length="256" mass="28945">MKIVFVGLIIAIVIVAFKTLGSVMAKITPGKITPGLGSNVVGQFKNITGNIGWLFAIGGQAFCLILIWQCFPEFFGHWLKTNGFWFIQLGFVVSVILLKYAKPQVVGWVALLLTLVCLLVSMVSAGKRKSPTNTETIAVSIPKSATDRRWEYGWVKPPDVKGLVPSIRQERHKARIVYYDQFRFDIIIYLRENGTEAILSWDKVKNPDNGEWRQPNPENYGKWYLTPDSKTQPTSFNGWATNKKGETYPIWMKAVD</sequence>
<accession>A0A1G2P678</accession>
<evidence type="ECO:0000256" key="1">
    <source>
        <dbReference type="SAM" id="Phobius"/>
    </source>
</evidence>
<gene>
    <name evidence="2" type="ORF">A3G03_02105</name>
</gene>
<keyword evidence="1" id="KW-0812">Transmembrane</keyword>
<comment type="caution">
    <text evidence="2">The sequence shown here is derived from an EMBL/GenBank/DDBJ whole genome shotgun (WGS) entry which is preliminary data.</text>
</comment>
<feature type="transmembrane region" description="Helical" evidence="1">
    <location>
        <begin position="107"/>
        <end position="125"/>
    </location>
</feature>
<feature type="transmembrane region" description="Helical" evidence="1">
    <location>
        <begin position="51"/>
        <end position="71"/>
    </location>
</feature>
<dbReference type="AlphaFoldDB" id="A0A1G2P678"/>
<dbReference type="EMBL" id="MHSL01000018">
    <property type="protein sequence ID" value="OHA43773.1"/>
    <property type="molecule type" value="Genomic_DNA"/>
</dbReference>
<evidence type="ECO:0000313" key="2">
    <source>
        <dbReference type="EMBL" id="OHA43773.1"/>
    </source>
</evidence>
<name>A0A1G2P678_9BACT</name>
<organism evidence="2 3">
    <name type="scientific">Candidatus Taylorbacteria bacterium RIFCSPLOWO2_12_FULL_44_15c</name>
    <dbReference type="NCBI Taxonomy" id="1802333"/>
    <lineage>
        <taxon>Bacteria</taxon>
        <taxon>Candidatus Tayloriibacteriota</taxon>
    </lineage>
</organism>
<feature type="transmembrane region" description="Helical" evidence="1">
    <location>
        <begin position="83"/>
        <end position="101"/>
    </location>
</feature>